<keyword evidence="1 2" id="KW-0808">Transferase</keyword>
<dbReference type="AlphaFoldDB" id="A0A5S4H4L8"/>
<accession>A0A5S4H4L8</accession>
<protein>
    <submittedName>
        <fullName evidence="2">Sulfotransferase</fullName>
    </submittedName>
</protein>
<dbReference type="Proteomes" id="UP000305238">
    <property type="component" value="Unassembled WGS sequence"/>
</dbReference>
<dbReference type="SUPFAM" id="SSF52540">
    <property type="entry name" value="P-loop containing nucleoside triphosphate hydrolases"/>
    <property type="match status" value="1"/>
</dbReference>
<gene>
    <name evidence="2" type="ORF">ETD96_12720</name>
</gene>
<evidence type="ECO:0000313" key="3">
    <source>
        <dbReference type="Proteomes" id="UP000305238"/>
    </source>
</evidence>
<dbReference type="Gene3D" id="3.40.50.300">
    <property type="entry name" value="P-loop containing nucleotide triphosphate hydrolases"/>
    <property type="match status" value="1"/>
</dbReference>
<dbReference type="PANTHER" id="PTHR12788">
    <property type="entry name" value="PROTEIN-TYROSINE SULFOTRANSFERASE 2"/>
    <property type="match status" value="1"/>
</dbReference>
<dbReference type="Pfam" id="PF13469">
    <property type="entry name" value="Sulfotransfer_3"/>
    <property type="match status" value="1"/>
</dbReference>
<reference evidence="2 3" key="1">
    <citation type="submission" date="2019-05" db="EMBL/GenBank/DDBJ databases">
        <title>Draft genome sequence of Actinomadura geliboluensis A8036.</title>
        <authorList>
            <person name="Saricaoglu S."/>
            <person name="Isik K."/>
        </authorList>
    </citation>
    <scope>NUCLEOTIDE SEQUENCE [LARGE SCALE GENOMIC DNA]</scope>
    <source>
        <strain evidence="2 3">A8036</strain>
    </source>
</reference>
<dbReference type="PANTHER" id="PTHR12788:SF10">
    <property type="entry name" value="PROTEIN-TYROSINE SULFOTRANSFERASE"/>
    <property type="match status" value="1"/>
</dbReference>
<keyword evidence="3" id="KW-1185">Reference proteome</keyword>
<evidence type="ECO:0000313" key="2">
    <source>
        <dbReference type="EMBL" id="TMR40067.1"/>
    </source>
</evidence>
<dbReference type="GO" id="GO:0008476">
    <property type="term" value="F:protein-tyrosine sulfotransferase activity"/>
    <property type="evidence" value="ECO:0007669"/>
    <property type="project" value="InterPro"/>
</dbReference>
<dbReference type="OrthoDB" id="9777890at2"/>
<dbReference type="InterPro" id="IPR026634">
    <property type="entry name" value="TPST-like"/>
</dbReference>
<proteinExistence type="predicted"/>
<dbReference type="RefSeq" id="WP_138636532.1">
    <property type="nucleotide sequence ID" value="NZ_JBICSW010000019.1"/>
</dbReference>
<sequence>MRDHTMVFIGGLHRSGTTLLASIMTGHPEISGFHRTGAPEDEGQHLQTVCPIDEHHGGPGRFARAAEAHMTESSPLALPGPARRLRRQWERYWDLTRPVLLEKSPPNLLRFRFLQEVFPGAKFILVMRHPVPVGLSTRKWAPALTVRDVLEHWLHAYDIASKDATFLREVMTVRYEDLTSRPEETMAEVAAFTGVGPGFDTGRVDPEGNRRYFDQWRGLLSAGGLEGEIAGLEEGFNAYGYSLSAADSGEPRCRPSW</sequence>
<dbReference type="InterPro" id="IPR027417">
    <property type="entry name" value="P-loop_NTPase"/>
</dbReference>
<dbReference type="EMBL" id="VCKZ01000071">
    <property type="protein sequence ID" value="TMR40067.1"/>
    <property type="molecule type" value="Genomic_DNA"/>
</dbReference>
<organism evidence="2 3">
    <name type="scientific">Actinomadura geliboluensis</name>
    <dbReference type="NCBI Taxonomy" id="882440"/>
    <lineage>
        <taxon>Bacteria</taxon>
        <taxon>Bacillati</taxon>
        <taxon>Actinomycetota</taxon>
        <taxon>Actinomycetes</taxon>
        <taxon>Streptosporangiales</taxon>
        <taxon>Thermomonosporaceae</taxon>
        <taxon>Actinomadura</taxon>
    </lineage>
</organism>
<name>A0A5S4H4L8_9ACTN</name>
<comment type="caution">
    <text evidence="2">The sequence shown here is derived from an EMBL/GenBank/DDBJ whole genome shotgun (WGS) entry which is preliminary data.</text>
</comment>
<evidence type="ECO:0000256" key="1">
    <source>
        <dbReference type="ARBA" id="ARBA00022679"/>
    </source>
</evidence>